<keyword evidence="5" id="KW-1185">Reference proteome</keyword>
<dbReference type="Proteomes" id="UP000588604">
    <property type="component" value="Unassembled WGS sequence"/>
</dbReference>
<dbReference type="Gene3D" id="1.25.40.10">
    <property type="entry name" value="Tetratricopeptide repeat domain"/>
    <property type="match status" value="1"/>
</dbReference>
<dbReference type="PROSITE" id="PS50005">
    <property type="entry name" value="TPR"/>
    <property type="match status" value="1"/>
</dbReference>
<keyword evidence="2" id="KW-0812">Transmembrane</keyword>
<sequence length="306" mass="35363">MNRFVTVATFQYPHQAHVIKSKLESQGIAVFLKDELTVQAYNFLSNAVGGIKLQISESDYEKAYPLLKEAGLLDIEDEKPSWIFKWIDNRTNKIPVVKKWPVEIRGLILAGIIMILISAIVFIINLPSKEERLSEIRQKKEKELTDKLENFHLPIIDSLIYPNPQLAVNYSKELLSTSYPNNENLYLMLAYGYVQLDSFSLASENFSNSMIYGFKNPNGFAGMAYCQVQLGNYEEAIDYLKSAVEINEDYKSQLASVYELNEDWSSAEKYYSEYIEEREKWDRNNDINADFQKVKLKRDSIRGLID</sequence>
<keyword evidence="2" id="KW-0472">Membrane</keyword>
<dbReference type="SMART" id="SM00028">
    <property type="entry name" value="TPR"/>
    <property type="match status" value="1"/>
</dbReference>
<evidence type="ECO:0000313" key="4">
    <source>
        <dbReference type="EMBL" id="MBB6328257.1"/>
    </source>
</evidence>
<dbReference type="SUPFAM" id="SSF48452">
    <property type="entry name" value="TPR-like"/>
    <property type="match status" value="1"/>
</dbReference>
<keyword evidence="1" id="KW-0802">TPR repeat</keyword>
<feature type="transmembrane region" description="Helical" evidence="2">
    <location>
        <begin position="107"/>
        <end position="126"/>
    </location>
</feature>
<dbReference type="Gene3D" id="3.30.70.790">
    <property type="entry name" value="UreE, C-terminal domain"/>
    <property type="match status" value="1"/>
</dbReference>
<dbReference type="SUPFAM" id="SSF54913">
    <property type="entry name" value="GlnB-like"/>
    <property type="match status" value="1"/>
</dbReference>
<dbReference type="InterPro" id="IPR011990">
    <property type="entry name" value="TPR-like_helical_dom_sf"/>
</dbReference>
<feature type="repeat" description="TPR" evidence="1">
    <location>
        <begin position="217"/>
        <end position="250"/>
    </location>
</feature>
<evidence type="ECO:0000256" key="1">
    <source>
        <dbReference type="PROSITE-ProRule" id="PRU00339"/>
    </source>
</evidence>
<gene>
    <name evidence="4" type="ORF">FHS59_003900</name>
</gene>
<comment type="caution">
    <text evidence="4">The sequence shown here is derived from an EMBL/GenBank/DDBJ whole genome shotgun (WGS) entry which is preliminary data.</text>
</comment>
<dbReference type="EMBL" id="JACIJO010000003">
    <property type="protein sequence ID" value="MBB6328257.1"/>
    <property type="molecule type" value="Genomic_DNA"/>
</dbReference>
<evidence type="ECO:0000259" key="3">
    <source>
        <dbReference type="Pfam" id="PF09413"/>
    </source>
</evidence>
<dbReference type="InterPro" id="IPR018551">
    <property type="entry name" value="DUF2007"/>
</dbReference>
<dbReference type="Pfam" id="PF09413">
    <property type="entry name" value="DUF2007"/>
    <property type="match status" value="1"/>
</dbReference>
<dbReference type="AlphaFoldDB" id="A0A841MRV6"/>
<name>A0A841MRV6_9BACT</name>
<keyword evidence="2" id="KW-1133">Transmembrane helix</keyword>
<accession>A0A841MRV6</accession>
<proteinExistence type="predicted"/>
<feature type="domain" description="DUF2007" evidence="3">
    <location>
        <begin position="5"/>
        <end position="71"/>
    </location>
</feature>
<dbReference type="RefSeq" id="WP_184497060.1">
    <property type="nucleotide sequence ID" value="NZ_JACIJO010000003.1"/>
</dbReference>
<dbReference type="InterPro" id="IPR019734">
    <property type="entry name" value="TPR_rpt"/>
</dbReference>
<protein>
    <submittedName>
        <fullName evidence="4">Tetratricopeptide (TPR) repeat protein</fullName>
    </submittedName>
</protein>
<evidence type="ECO:0000313" key="5">
    <source>
        <dbReference type="Proteomes" id="UP000588604"/>
    </source>
</evidence>
<evidence type="ECO:0000256" key="2">
    <source>
        <dbReference type="SAM" id="Phobius"/>
    </source>
</evidence>
<dbReference type="InterPro" id="IPR011322">
    <property type="entry name" value="N-reg_PII-like_a/b"/>
</dbReference>
<organism evidence="4 5">
    <name type="scientific">Algoriphagus iocasae</name>
    <dbReference type="NCBI Taxonomy" id="1836499"/>
    <lineage>
        <taxon>Bacteria</taxon>
        <taxon>Pseudomonadati</taxon>
        <taxon>Bacteroidota</taxon>
        <taxon>Cytophagia</taxon>
        <taxon>Cytophagales</taxon>
        <taxon>Cyclobacteriaceae</taxon>
        <taxon>Algoriphagus</taxon>
    </lineage>
</organism>
<reference evidence="4 5" key="1">
    <citation type="submission" date="2020-08" db="EMBL/GenBank/DDBJ databases">
        <title>Genomic Encyclopedia of Type Strains, Phase IV (KMG-IV): sequencing the most valuable type-strain genomes for metagenomic binning, comparative biology and taxonomic classification.</title>
        <authorList>
            <person name="Goeker M."/>
        </authorList>
    </citation>
    <scope>NUCLEOTIDE SEQUENCE [LARGE SCALE GENOMIC DNA]</scope>
    <source>
        <strain evidence="4 5">DSM 102044</strain>
    </source>
</reference>